<sequence>MEQNSNGFDRAQMREPQSWRRSRSDRMVAGVCGGIGRALNIDPVLVRVVMAVLIISGPGVLFYAAAWVLMPDEGSDRSAAQGLLGDRVRPDHPWLWPVVIGVCVFAAIALMSSFNFGKMVPGPLIVLGLLWLFVFRRKGGRSHWSHGGLHWTGDNQSQTRPQDVPGQTGSQVPGAPYQGYQQYPGQPTTPQYEGTQQYAASQSGGVSSPTGPSAPPAGPSSSATQAPQDRTVEPVRPVWTEDDPLGLYADEPPAPPVRSTKAEPPAKGLRGVKPAIVALTGLAIAIAWLAGASTPLILAIGLATLGGGMLIGGFLGRTLALLPIGILLALGVAFTSFFNGVPQTFADTNYTATPDKPITATNQTYTFDAGAVKLDLTKAKFQPGAKIVVDGGLGEVLIKLPANVDVTGTLTAKAGEVAAFSEQRGGHDLKLTVDDGGADGKKAGESLVLDLKMDLGSIKVERG</sequence>
<dbReference type="GO" id="GO:0005886">
    <property type="term" value="C:plasma membrane"/>
    <property type="evidence" value="ECO:0007669"/>
    <property type="project" value="UniProtKB-SubCell"/>
</dbReference>
<dbReference type="Proteomes" id="UP000295388">
    <property type="component" value="Unassembled WGS sequence"/>
</dbReference>
<feature type="domain" description="Phage shock protein PspC N-terminal" evidence="8">
    <location>
        <begin position="19"/>
        <end position="73"/>
    </location>
</feature>
<keyword evidence="2" id="KW-1003">Cell membrane</keyword>
<feature type="transmembrane region" description="Helical" evidence="7">
    <location>
        <begin position="271"/>
        <end position="290"/>
    </location>
</feature>
<reference evidence="9 10" key="1">
    <citation type="submission" date="2019-03" db="EMBL/GenBank/DDBJ databases">
        <title>Genomic Encyclopedia of Type Strains, Phase III (KMG-III): the genomes of soil and plant-associated and newly described type strains.</title>
        <authorList>
            <person name="Whitman W."/>
        </authorList>
    </citation>
    <scope>NUCLEOTIDE SEQUENCE [LARGE SCALE GENOMIC DNA]</scope>
    <source>
        <strain evidence="9 10">VKM Ac-2527</strain>
    </source>
</reference>
<proteinExistence type="predicted"/>
<evidence type="ECO:0000256" key="2">
    <source>
        <dbReference type="ARBA" id="ARBA00022475"/>
    </source>
</evidence>
<dbReference type="AlphaFoldDB" id="A0A4V3C752"/>
<keyword evidence="10" id="KW-1185">Reference proteome</keyword>
<evidence type="ECO:0000313" key="9">
    <source>
        <dbReference type="EMBL" id="TDO36388.1"/>
    </source>
</evidence>
<dbReference type="EMBL" id="SNWQ01000020">
    <property type="protein sequence ID" value="TDO36388.1"/>
    <property type="molecule type" value="Genomic_DNA"/>
</dbReference>
<dbReference type="Pfam" id="PF04024">
    <property type="entry name" value="PspC"/>
    <property type="match status" value="1"/>
</dbReference>
<evidence type="ECO:0000256" key="7">
    <source>
        <dbReference type="SAM" id="Phobius"/>
    </source>
</evidence>
<evidence type="ECO:0000259" key="8">
    <source>
        <dbReference type="Pfam" id="PF04024"/>
    </source>
</evidence>
<dbReference type="InterPro" id="IPR007168">
    <property type="entry name" value="Phageshock_PspC_N"/>
</dbReference>
<keyword evidence="5 7" id="KW-0472">Membrane</keyword>
<feature type="region of interest" description="Disordered" evidence="6">
    <location>
        <begin position="1"/>
        <end position="22"/>
    </location>
</feature>
<comment type="subcellular location">
    <subcellularLocation>
        <location evidence="1">Cell membrane</location>
        <topology evidence="1">Single-pass membrane protein</topology>
    </subcellularLocation>
</comment>
<feature type="region of interest" description="Disordered" evidence="6">
    <location>
        <begin position="145"/>
        <end position="266"/>
    </location>
</feature>
<protein>
    <submittedName>
        <fullName evidence="9">Phage shock protein C (PspC) family protein</fullName>
    </submittedName>
</protein>
<feature type="transmembrane region" description="Helical" evidence="7">
    <location>
        <begin position="94"/>
        <end position="113"/>
    </location>
</feature>
<dbReference type="RefSeq" id="WP_133804143.1">
    <property type="nucleotide sequence ID" value="NZ_SNWQ01000020.1"/>
</dbReference>
<organism evidence="9 10">
    <name type="scientific">Kribbella caucasensis</name>
    <dbReference type="NCBI Taxonomy" id="2512215"/>
    <lineage>
        <taxon>Bacteria</taxon>
        <taxon>Bacillati</taxon>
        <taxon>Actinomycetota</taxon>
        <taxon>Actinomycetes</taxon>
        <taxon>Propionibacteriales</taxon>
        <taxon>Kribbellaceae</taxon>
        <taxon>Kribbella</taxon>
    </lineage>
</organism>
<dbReference type="PANTHER" id="PTHR33885:SF3">
    <property type="entry name" value="PHAGE SHOCK PROTEIN C"/>
    <property type="match status" value="1"/>
</dbReference>
<evidence type="ECO:0000256" key="3">
    <source>
        <dbReference type="ARBA" id="ARBA00022692"/>
    </source>
</evidence>
<feature type="transmembrane region" description="Helical" evidence="7">
    <location>
        <begin position="44"/>
        <end position="69"/>
    </location>
</feature>
<feature type="transmembrane region" description="Helical" evidence="7">
    <location>
        <begin position="320"/>
        <end position="338"/>
    </location>
</feature>
<evidence type="ECO:0000256" key="5">
    <source>
        <dbReference type="ARBA" id="ARBA00023136"/>
    </source>
</evidence>
<feature type="compositionally biased region" description="Low complexity" evidence="6">
    <location>
        <begin position="201"/>
        <end position="211"/>
    </location>
</feature>
<evidence type="ECO:0000256" key="6">
    <source>
        <dbReference type="SAM" id="MobiDB-lite"/>
    </source>
</evidence>
<comment type="caution">
    <text evidence="9">The sequence shown here is derived from an EMBL/GenBank/DDBJ whole genome shotgun (WGS) entry which is preliminary data.</text>
</comment>
<feature type="compositionally biased region" description="Low complexity" evidence="6">
    <location>
        <begin position="176"/>
        <end position="192"/>
    </location>
</feature>
<evidence type="ECO:0000256" key="4">
    <source>
        <dbReference type="ARBA" id="ARBA00022989"/>
    </source>
</evidence>
<evidence type="ECO:0000313" key="10">
    <source>
        <dbReference type="Proteomes" id="UP000295388"/>
    </source>
</evidence>
<keyword evidence="4 7" id="KW-1133">Transmembrane helix</keyword>
<evidence type="ECO:0000256" key="1">
    <source>
        <dbReference type="ARBA" id="ARBA00004162"/>
    </source>
</evidence>
<dbReference type="PANTHER" id="PTHR33885">
    <property type="entry name" value="PHAGE SHOCK PROTEIN C"/>
    <property type="match status" value="1"/>
</dbReference>
<accession>A0A4V3C752</accession>
<feature type="compositionally biased region" description="Low complexity" evidence="6">
    <location>
        <begin position="219"/>
        <end position="228"/>
    </location>
</feature>
<name>A0A4V3C752_9ACTN</name>
<dbReference type="InterPro" id="IPR052027">
    <property type="entry name" value="PspC"/>
</dbReference>
<dbReference type="OrthoDB" id="7359894at2"/>
<keyword evidence="3 7" id="KW-0812">Transmembrane</keyword>
<feature type="compositionally biased region" description="Polar residues" evidence="6">
    <location>
        <begin position="153"/>
        <end position="171"/>
    </location>
</feature>
<gene>
    <name evidence="9" type="ORF">EV643_120120</name>
</gene>